<feature type="signal peptide" evidence="1">
    <location>
        <begin position="1"/>
        <end position="28"/>
    </location>
</feature>
<gene>
    <name evidence="2" type="ORF">FQ775_09390</name>
</gene>
<dbReference type="RefSeq" id="WP_146299225.1">
    <property type="nucleotide sequence ID" value="NZ_CP042301.2"/>
</dbReference>
<accession>A0A5B8KXV7</accession>
<protein>
    <submittedName>
        <fullName evidence="2">Uncharacterized protein</fullName>
    </submittedName>
</protein>
<feature type="chain" id="PRO_5023000304" evidence="1">
    <location>
        <begin position="29"/>
        <end position="122"/>
    </location>
</feature>
<dbReference type="OrthoDB" id="8453806at2"/>
<keyword evidence="3" id="KW-1185">Reference proteome</keyword>
<keyword evidence="1" id="KW-0732">Signal</keyword>
<evidence type="ECO:0000313" key="2">
    <source>
        <dbReference type="EMBL" id="QDZ00577.1"/>
    </source>
</evidence>
<sequence length="122" mass="13529">MFRFLKTAALASMIGVGAIGATAGTAQADGLSIGFGGSGGHFSMYFGDGGRHWHSDRRWGKGRHFRRGCTPWRAVNKARHMGVRHARVVRANHRIIKVRGRKFGHRVNIVFARAPHCPVLNW</sequence>
<dbReference type="AlphaFoldDB" id="A0A5B8KXV7"/>
<dbReference type="EMBL" id="CP042301">
    <property type="protein sequence ID" value="QDZ00577.1"/>
    <property type="molecule type" value="Genomic_DNA"/>
</dbReference>
<evidence type="ECO:0000256" key="1">
    <source>
        <dbReference type="SAM" id="SignalP"/>
    </source>
</evidence>
<name>A0A5B8KXV7_9HYPH</name>
<organism evidence="2 3">
    <name type="scientific">Nitratireductor mangrovi</name>
    <dbReference type="NCBI Taxonomy" id="2599600"/>
    <lineage>
        <taxon>Bacteria</taxon>
        <taxon>Pseudomonadati</taxon>
        <taxon>Pseudomonadota</taxon>
        <taxon>Alphaproteobacteria</taxon>
        <taxon>Hyphomicrobiales</taxon>
        <taxon>Phyllobacteriaceae</taxon>
        <taxon>Nitratireductor</taxon>
    </lineage>
</organism>
<reference evidence="2" key="1">
    <citation type="submission" date="2020-04" db="EMBL/GenBank/DDBJ databases">
        <title>Nitratireductor sp. nov. isolated from mangrove soil.</title>
        <authorList>
            <person name="Ye Y."/>
        </authorList>
    </citation>
    <scope>NUCLEOTIDE SEQUENCE</scope>
    <source>
        <strain evidence="2">SY7</strain>
    </source>
</reference>
<proteinExistence type="predicted"/>
<dbReference type="KEGG" id="niy:FQ775_09390"/>
<evidence type="ECO:0000313" key="3">
    <source>
        <dbReference type="Proteomes" id="UP000321389"/>
    </source>
</evidence>
<dbReference type="Proteomes" id="UP000321389">
    <property type="component" value="Chromosome"/>
</dbReference>